<evidence type="ECO:0000313" key="2">
    <source>
        <dbReference type="EMBL" id="BAZ87927.1"/>
    </source>
</evidence>
<accession>A0A1Z4V8R6</accession>
<dbReference type="RefSeq" id="WP_096670210.1">
    <property type="nucleotide sequence ID" value="NZ_AP018316.1"/>
</dbReference>
<dbReference type="AlphaFoldDB" id="A0A1Z4V8R6"/>
<proteinExistence type="predicted"/>
<gene>
    <name evidence="2" type="ORF">NIES806_41590</name>
</gene>
<reference evidence="2 3" key="1">
    <citation type="submission" date="2017-06" db="EMBL/GenBank/DDBJ databases">
        <title>Genome sequencing of cyanobaciteial culture collection at National Institute for Environmental Studies (NIES).</title>
        <authorList>
            <person name="Hirose Y."/>
            <person name="Shimura Y."/>
            <person name="Fujisawa T."/>
            <person name="Nakamura Y."/>
            <person name="Kawachi M."/>
        </authorList>
    </citation>
    <scope>NUCLEOTIDE SEQUENCE [LARGE SCALE GENOMIC DNA]</scope>
    <source>
        <strain evidence="2 3">NIES-806</strain>
    </source>
</reference>
<dbReference type="Pfam" id="PF05685">
    <property type="entry name" value="Uma2"/>
    <property type="match status" value="1"/>
</dbReference>
<feature type="domain" description="Putative restriction endonuclease" evidence="1">
    <location>
        <begin position="37"/>
        <end position="195"/>
    </location>
</feature>
<dbReference type="Proteomes" id="UP000218702">
    <property type="component" value="Chromosome"/>
</dbReference>
<name>A0A1Z4V8R6_9CYAN</name>
<dbReference type="KEGG" id="dcm:NIES806_41590"/>
<evidence type="ECO:0000259" key="1">
    <source>
        <dbReference type="Pfam" id="PF05685"/>
    </source>
</evidence>
<dbReference type="PANTHER" id="PTHR33352">
    <property type="entry name" value="SLR1095 PROTEIN"/>
    <property type="match status" value="1"/>
</dbReference>
<dbReference type="EMBL" id="AP018316">
    <property type="protein sequence ID" value="BAZ87927.1"/>
    <property type="molecule type" value="Genomic_DNA"/>
</dbReference>
<dbReference type="OrthoDB" id="278499at2"/>
<dbReference type="InterPro" id="IPR008538">
    <property type="entry name" value="Uma2"/>
</dbReference>
<keyword evidence="3" id="KW-1185">Reference proteome</keyword>
<sequence length="247" mass="28408">MTFTTDVQEDPNLRPYPETYLPDHTQLPESNGTFVKNFQAHPQSILLTDSIKPVLQKHHPDGQYIIGQNSAIYWRITEPPEIGALAPDWFYIPNVPPLLDGKIRRSYVRWLEYISPLVALEFVSGNGSEERDKTPWKGKFWIYEQVIKPAFYGIYEANKASIEVYELVGGQYQLLPANERGHYPIAPMGVELGLWQGEYQNAELPWLRWWDLQGNLLLSGDERAEQETQRANRLTAQLRALGIEPEA</sequence>
<protein>
    <recommendedName>
        <fullName evidence="1">Putative restriction endonuclease domain-containing protein</fullName>
    </recommendedName>
</protein>
<evidence type="ECO:0000313" key="3">
    <source>
        <dbReference type="Proteomes" id="UP000218702"/>
    </source>
</evidence>
<organism evidence="2 3">
    <name type="scientific">Dolichospermum compactum NIES-806</name>
    <dbReference type="NCBI Taxonomy" id="1973481"/>
    <lineage>
        <taxon>Bacteria</taxon>
        <taxon>Bacillati</taxon>
        <taxon>Cyanobacteriota</taxon>
        <taxon>Cyanophyceae</taxon>
        <taxon>Nostocales</taxon>
        <taxon>Aphanizomenonaceae</taxon>
        <taxon>Dolichospermum</taxon>
        <taxon>Dolichospermum compactum</taxon>
    </lineage>
</organism>
<dbReference type="PANTHER" id="PTHR33352:SF3">
    <property type="entry name" value="SLR1612 PROTEIN"/>
    <property type="match status" value="1"/>
</dbReference>